<dbReference type="Gene3D" id="1.10.10.10">
    <property type="entry name" value="Winged helix-like DNA-binding domain superfamily/Winged helix DNA-binding domain"/>
    <property type="match status" value="1"/>
</dbReference>
<evidence type="ECO:0000256" key="6">
    <source>
        <dbReference type="PROSITE-ProRule" id="PRU00169"/>
    </source>
</evidence>
<dbReference type="SUPFAM" id="SSF52172">
    <property type="entry name" value="CheY-like"/>
    <property type="match status" value="1"/>
</dbReference>
<accession>A0ABS5FA60</accession>
<proteinExistence type="predicted"/>
<feature type="modified residue" description="4-aspartylphosphate" evidence="6">
    <location>
        <position position="53"/>
    </location>
</feature>
<evidence type="ECO:0000256" key="4">
    <source>
        <dbReference type="ARBA" id="ARBA00023125"/>
    </source>
</evidence>
<evidence type="ECO:0000313" key="10">
    <source>
        <dbReference type="EMBL" id="MBR0669448.1"/>
    </source>
</evidence>
<dbReference type="Gene3D" id="6.10.250.690">
    <property type="match status" value="1"/>
</dbReference>
<keyword evidence="4 7" id="KW-0238">DNA-binding</keyword>
<feature type="domain" description="OmpR/PhoB-type" evidence="9">
    <location>
        <begin position="133"/>
        <end position="234"/>
    </location>
</feature>
<dbReference type="PANTHER" id="PTHR48111:SF4">
    <property type="entry name" value="DNA-BINDING DUAL TRANSCRIPTIONAL REGULATOR OMPR"/>
    <property type="match status" value="1"/>
</dbReference>
<dbReference type="CDD" id="cd00383">
    <property type="entry name" value="trans_reg_C"/>
    <property type="match status" value="1"/>
</dbReference>
<reference evidence="11" key="1">
    <citation type="journal article" date="2021" name="Syst. Appl. Microbiol.">
        <title>Roseomonas hellenica sp. nov., isolated from roots of wild-growing Alkanna tinctoria.</title>
        <authorList>
            <person name="Rat A."/>
            <person name="Naranjo H.D."/>
            <person name="Lebbe L."/>
            <person name="Cnockaert M."/>
            <person name="Krigas N."/>
            <person name="Grigoriadou K."/>
            <person name="Maloupa E."/>
            <person name="Willems A."/>
        </authorList>
    </citation>
    <scope>NUCLEOTIDE SEQUENCE [LARGE SCALE GENOMIC DNA]</scope>
    <source>
        <strain evidence="11">LMG 31523</strain>
    </source>
</reference>
<evidence type="ECO:0000256" key="5">
    <source>
        <dbReference type="ARBA" id="ARBA00023163"/>
    </source>
</evidence>
<evidence type="ECO:0000256" key="1">
    <source>
        <dbReference type="ARBA" id="ARBA00022553"/>
    </source>
</evidence>
<keyword evidence="2" id="KW-0902">Two-component regulatory system</keyword>
<dbReference type="Pfam" id="PF00072">
    <property type="entry name" value="Response_reg"/>
    <property type="match status" value="1"/>
</dbReference>
<keyword evidence="3" id="KW-0805">Transcription regulation</keyword>
<keyword evidence="5" id="KW-0804">Transcription</keyword>
<dbReference type="EMBL" id="JAAGBB010000116">
    <property type="protein sequence ID" value="MBR0669448.1"/>
    <property type="molecule type" value="Genomic_DNA"/>
</dbReference>
<dbReference type="SMART" id="SM00448">
    <property type="entry name" value="REC"/>
    <property type="match status" value="1"/>
</dbReference>
<dbReference type="Gene3D" id="3.40.50.2300">
    <property type="match status" value="1"/>
</dbReference>
<comment type="caution">
    <text evidence="10">The sequence shown here is derived from an EMBL/GenBank/DDBJ whole genome shotgun (WGS) entry which is preliminary data.</text>
</comment>
<dbReference type="InterPro" id="IPR036388">
    <property type="entry name" value="WH-like_DNA-bd_sf"/>
</dbReference>
<feature type="DNA-binding region" description="OmpR/PhoB-type" evidence="7">
    <location>
        <begin position="133"/>
        <end position="234"/>
    </location>
</feature>
<keyword evidence="1 6" id="KW-0597">Phosphoprotein</keyword>
<dbReference type="PROSITE" id="PS50110">
    <property type="entry name" value="RESPONSE_REGULATORY"/>
    <property type="match status" value="1"/>
</dbReference>
<dbReference type="InterPro" id="IPR016032">
    <property type="entry name" value="Sig_transdc_resp-reg_C-effctor"/>
</dbReference>
<evidence type="ECO:0000259" key="9">
    <source>
        <dbReference type="PROSITE" id="PS51755"/>
    </source>
</evidence>
<dbReference type="InterPro" id="IPR011006">
    <property type="entry name" value="CheY-like_superfamily"/>
</dbReference>
<evidence type="ECO:0000256" key="3">
    <source>
        <dbReference type="ARBA" id="ARBA00023015"/>
    </source>
</evidence>
<sequence>MMIRTLLIDDDAEFGESVRGYLAAHGFEVRAVTGSAPAFASLAEFKPSIIIIDQNLEGESGTEVFRKLSSLTTAPCMFLSGGREEVDRVVALELGAYDYVAKLTPPREIVARIRSILRRAAPQAGAPAAPATTPVAAGGPGWHLSVEKRELFRPDGQACTLTASEFEVLRVLVTARGKVLSRDEISERAFHRPFRPGDRAVDMAVMKIRKKIEINQHHPQAIKSVRPFGYVFTDFPAGMPAEEPAERG</sequence>
<gene>
    <name evidence="10" type="ORF">GXW71_34210</name>
</gene>
<organism evidence="10 11">
    <name type="scientific">Plastoroseomonas hellenica</name>
    <dbReference type="NCBI Taxonomy" id="2687306"/>
    <lineage>
        <taxon>Bacteria</taxon>
        <taxon>Pseudomonadati</taxon>
        <taxon>Pseudomonadota</taxon>
        <taxon>Alphaproteobacteria</taxon>
        <taxon>Acetobacterales</taxon>
        <taxon>Acetobacteraceae</taxon>
        <taxon>Plastoroseomonas</taxon>
    </lineage>
</organism>
<dbReference type="Proteomes" id="UP001196870">
    <property type="component" value="Unassembled WGS sequence"/>
</dbReference>
<dbReference type="SUPFAM" id="SSF46894">
    <property type="entry name" value="C-terminal effector domain of the bipartite response regulators"/>
    <property type="match status" value="1"/>
</dbReference>
<name>A0ABS5FA60_9PROT</name>
<evidence type="ECO:0000313" key="11">
    <source>
        <dbReference type="Proteomes" id="UP001196870"/>
    </source>
</evidence>
<feature type="domain" description="Response regulatory" evidence="8">
    <location>
        <begin position="4"/>
        <end position="117"/>
    </location>
</feature>
<dbReference type="PROSITE" id="PS51755">
    <property type="entry name" value="OMPR_PHOB"/>
    <property type="match status" value="1"/>
</dbReference>
<keyword evidence="11" id="KW-1185">Reference proteome</keyword>
<protein>
    <submittedName>
        <fullName evidence="10">Response regulator transcription factor</fullName>
    </submittedName>
</protein>
<dbReference type="InterPro" id="IPR001867">
    <property type="entry name" value="OmpR/PhoB-type_DNA-bd"/>
</dbReference>
<evidence type="ECO:0000256" key="2">
    <source>
        <dbReference type="ARBA" id="ARBA00023012"/>
    </source>
</evidence>
<evidence type="ECO:0000256" key="7">
    <source>
        <dbReference type="PROSITE-ProRule" id="PRU01091"/>
    </source>
</evidence>
<dbReference type="InterPro" id="IPR039420">
    <property type="entry name" value="WalR-like"/>
</dbReference>
<dbReference type="InterPro" id="IPR001789">
    <property type="entry name" value="Sig_transdc_resp-reg_receiver"/>
</dbReference>
<dbReference type="PANTHER" id="PTHR48111">
    <property type="entry name" value="REGULATOR OF RPOS"/>
    <property type="match status" value="1"/>
</dbReference>
<dbReference type="SMART" id="SM00862">
    <property type="entry name" value="Trans_reg_C"/>
    <property type="match status" value="1"/>
</dbReference>
<dbReference type="RefSeq" id="WP_211858486.1">
    <property type="nucleotide sequence ID" value="NZ_JAAGBB010000116.1"/>
</dbReference>
<evidence type="ECO:0000259" key="8">
    <source>
        <dbReference type="PROSITE" id="PS50110"/>
    </source>
</evidence>
<dbReference type="Pfam" id="PF00486">
    <property type="entry name" value="Trans_reg_C"/>
    <property type="match status" value="1"/>
</dbReference>